<feature type="transmembrane region" description="Helical" evidence="2">
    <location>
        <begin position="140"/>
        <end position="159"/>
    </location>
</feature>
<evidence type="ECO:0000313" key="4">
    <source>
        <dbReference type="Proteomes" id="UP000464577"/>
    </source>
</evidence>
<protein>
    <submittedName>
        <fullName evidence="3">Uncharacterized protein</fullName>
    </submittedName>
</protein>
<proteinExistence type="predicted"/>
<evidence type="ECO:0000313" key="3">
    <source>
        <dbReference type="EMBL" id="QHV96429.1"/>
    </source>
</evidence>
<sequence length="435" mass="48066">MAQTDSLPRVINAYKVTRPESDSAAPDTTKDLKLEDELTVEVENLPTLLKMGKAQKKSIVLFLDDRPLKDVKIYPLGDSSNRKLRFQLAISEDAEARQVWTYILGKPSWTPRKTTVSVGLVDSFALPSNAAINFNVIPHGWFTIWSFLFILLVVGFFLIGDKSELLRDSVPQPGGGQRRPFSLARTQIAFWFFIILASYLFIGMITGNFSSSITGSVLVLLGISSATAVGSAVIDANKNNSTETQKQLVSAKDTLNEIGQLDLAIQSLKNDDTGLTENIQTINSQLPTLKADLETLKREAEQDSTNAVKSQSVKAKQDEIDSNEKDLLEKQTSLVAKQAELAIKQTEKEEKVSLLRKLTNQSENFLIDILSDINGVSFHRFQMAAWTLILGIIFIVQVYKVLAMPVFNETLLTLLGISAGTYLSLKIPETATPKP</sequence>
<evidence type="ECO:0000256" key="1">
    <source>
        <dbReference type="SAM" id="Coils"/>
    </source>
</evidence>
<feature type="coiled-coil region" evidence="1">
    <location>
        <begin position="251"/>
        <end position="299"/>
    </location>
</feature>
<accession>A0A6P1VXJ7</accession>
<keyword evidence="2" id="KW-1133">Transmembrane helix</keyword>
<keyword evidence="1" id="KW-0175">Coiled coil</keyword>
<feature type="transmembrane region" description="Helical" evidence="2">
    <location>
        <begin position="383"/>
        <end position="400"/>
    </location>
</feature>
<dbReference type="AlphaFoldDB" id="A0A6P1VXJ7"/>
<organism evidence="3 4">
    <name type="scientific">Spirosoma endbachense</name>
    <dbReference type="NCBI Taxonomy" id="2666025"/>
    <lineage>
        <taxon>Bacteria</taxon>
        <taxon>Pseudomonadati</taxon>
        <taxon>Bacteroidota</taxon>
        <taxon>Cytophagia</taxon>
        <taxon>Cytophagales</taxon>
        <taxon>Cytophagaceae</taxon>
        <taxon>Spirosoma</taxon>
    </lineage>
</organism>
<reference evidence="3 4" key="1">
    <citation type="submission" date="2019-11" db="EMBL/GenBank/DDBJ databases">
        <title>Spirosoma endbachense sp. nov., isolated from a natural salt meadow.</title>
        <authorList>
            <person name="Rojas J."/>
            <person name="Ambika Manirajan B."/>
            <person name="Ratering S."/>
            <person name="Suarez C."/>
            <person name="Geissler-Plaum R."/>
            <person name="Schnell S."/>
        </authorList>
    </citation>
    <scope>NUCLEOTIDE SEQUENCE [LARGE SCALE GENOMIC DNA]</scope>
    <source>
        <strain evidence="3 4">I-24</strain>
    </source>
</reference>
<keyword evidence="2" id="KW-0472">Membrane</keyword>
<feature type="transmembrane region" description="Helical" evidence="2">
    <location>
        <begin position="188"/>
        <end position="207"/>
    </location>
</feature>
<keyword evidence="2" id="KW-0812">Transmembrane</keyword>
<feature type="transmembrane region" description="Helical" evidence="2">
    <location>
        <begin position="213"/>
        <end position="234"/>
    </location>
</feature>
<gene>
    <name evidence="3" type="ORF">GJR95_15990</name>
</gene>
<dbReference type="EMBL" id="CP045997">
    <property type="protein sequence ID" value="QHV96429.1"/>
    <property type="molecule type" value="Genomic_DNA"/>
</dbReference>
<dbReference type="Proteomes" id="UP000464577">
    <property type="component" value="Chromosome"/>
</dbReference>
<dbReference type="RefSeq" id="WP_162386836.1">
    <property type="nucleotide sequence ID" value="NZ_CP045997.1"/>
</dbReference>
<name>A0A6P1VXJ7_9BACT</name>
<evidence type="ECO:0000256" key="2">
    <source>
        <dbReference type="SAM" id="Phobius"/>
    </source>
</evidence>
<dbReference type="KEGG" id="senf:GJR95_15990"/>
<keyword evidence="4" id="KW-1185">Reference proteome</keyword>